<comment type="caution">
    <text evidence="2">The sequence shown here is derived from an EMBL/GenBank/DDBJ whole genome shotgun (WGS) entry which is preliminary data.</text>
</comment>
<reference evidence="2 3" key="1">
    <citation type="submission" date="2020-08" db="EMBL/GenBank/DDBJ databases">
        <title>Genomic Encyclopedia of Type Strains, Phase IV (KMG-IV): sequencing the most valuable type-strain genomes for metagenomic binning, comparative biology and taxonomic classification.</title>
        <authorList>
            <person name="Goeker M."/>
        </authorList>
    </citation>
    <scope>NUCLEOTIDE SEQUENCE [LARGE SCALE GENOMIC DNA]</scope>
    <source>
        <strain evidence="2 3">DSM 102983</strain>
    </source>
</reference>
<feature type="chain" id="PRO_5046303896" description="6-bladed beta-propeller" evidence="1">
    <location>
        <begin position="20"/>
        <end position="387"/>
    </location>
</feature>
<dbReference type="Pfam" id="PF17170">
    <property type="entry name" value="DUF5128"/>
    <property type="match status" value="1"/>
</dbReference>
<name>A0ABR6KKE0_9BACT</name>
<organism evidence="2 3">
    <name type="scientific">Parabacteroides faecis</name>
    <dbReference type="NCBI Taxonomy" id="1217282"/>
    <lineage>
        <taxon>Bacteria</taxon>
        <taxon>Pseudomonadati</taxon>
        <taxon>Bacteroidota</taxon>
        <taxon>Bacteroidia</taxon>
        <taxon>Bacteroidales</taxon>
        <taxon>Tannerellaceae</taxon>
        <taxon>Parabacteroides</taxon>
    </lineage>
</organism>
<evidence type="ECO:0000313" key="3">
    <source>
        <dbReference type="Proteomes" id="UP000533637"/>
    </source>
</evidence>
<proteinExistence type="predicted"/>
<gene>
    <name evidence="2" type="ORF">GGQ57_001700</name>
</gene>
<evidence type="ECO:0000256" key="1">
    <source>
        <dbReference type="SAM" id="SignalP"/>
    </source>
</evidence>
<evidence type="ECO:0000313" key="2">
    <source>
        <dbReference type="EMBL" id="MBB4621803.1"/>
    </source>
</evidence>
<sequence length="387" mass="44584">MKYLILALTLSFVCSCKQANDKNIQLVTVDVAKDYQPKEVWLQDIADIEYIPLATSDSMLVNSTPSVVSDKGIAIRGGKIGEILLFDKQGQKLQGRICRRGEGPEEYTAVIFNIVDWQRKEVFIADFTSLKVYDFSGKYLRTLSRQSIMDLNIIDLNTDYLLCSIYKEGEENPYVPYFLLSKEDGKIDTLSIEIPRCIASNRKILWDDGHTSSAYGILPQLYNCTDKIWLTDVALDTIFVMHPDQHLEPVMVPLHAPTADQEAPLLFFRGMNDRYAWVSRIPRQVTVKMSDMAANREKREKLYMYDRHTDEWFEPIYRNRAINNRETDPKYIDITSVPYGYGLVQLNAMDLVEAYSKNQITDEKLKAIASQLHEEDNPVLMVLKFKM</sequence>
<keyword evidence="1" id="KW-0732">Signal</keyword>
<accession>A0ABR6KKE0</accession>
<dbReference type="Proteomes" id="UP000533637">
    <property type="component" value="Unassembled WGS sequence"/>
</dbReference>
<feature type="signal peptide" evidence="1">
    <location>
        <begin position="1"/>
        <end position="19"/>
    </location>
</feature>
<keyword evidence="3" id="KW-1185">Reference proteome</keyword>
<protein>
    <recommendedName>
        <fullName evidence="4">6-bladed beta-propeller</fullName>
    </recommendedName>
</protein>
<dbReference type="EMBL" id="JACHOC010000003">
    <property type="protein sequence ID" value="MBB4621803.1"/>
    <property type="molecule type" value="Genomic_DNA"/>
</dbReference>
<evidence type="ECO:0008006" key="4">
    <source>
        <dbReference type="Google" id="ProtNLM"/>
    </source>
</evidence>
<dbReference type="PROSITE" id="PS51257">
    <property type="entry name" value="PROKAR_LIPOPROTEIN"/>
    <property type="match status" value="1"/>
</dbReference>
<dbReference type="RefSeq" id="WP_183670099.1">
    <property type="nucleotide sequence ID" value="NZ_BMPB01000001.1"/>
</dbReference>